<dbReference type="AlphaFoldDB" id="A0A4R5XG53"/>
<evidence type="ECO:0008006" key="4">
    <source>
        <dbReference type="Google" id="ProtNLM"/>
    </source>
</evidence>
<proteinExistence type="predicted"/>
<evidence type="ECO:0000256" key="1">
    <source>
        <dbReference type="SAM" id="SignalP"/>
    </source>
</evidence>
<protein>
    <recommendedName>
        <fullName evidence="4">Hydrophobin</fullName>
    </recommendedName>
</protein>
<feature type="signal peptide" evidence="1">
    <location>
        <begin position="1"/>
        <end position="23"/>
    </location>
</feature>
<keyword evidence="1" id="KW-0732">Signal</keyword>
<feature type="chain" id="PRO_5020965535" description="Hydrophobin" evidence="1">
    <location>
        <begin position="24"/>
        <end position="86"/>
    </location>
</feature>
<sequence>MKNVSYFLLAALASLEATAGVVATKDNIAAREPAPGCVGVGEVSCDVPPPNPAGCGGVGEVSCNRAVEIVAREPEPEPEPGVKYIP</sequence>
<evidence type="ECO:0000313" key="3">
    <source>
        <dbReference type="Proteomes" id="UP000294933"/>
    </source>
</evidence>
<dbReference type="Proteomes" id="UP000294933">
    <property type="component" value="Unassembled WGS sequence"/>
</dbReference>
<gene>
    <name evidence="2" type="ORF">BD410DRAFT_834336</name>
</gene>
<accession>A0A4R5XG53</accession>
<reference evidence="2 3" key="1">
    <citation type="submission" date="2018-06" db="EMBL/GenBank/DDBJ databases">
        <title>A transcriptomic atlas of mushroom development highlights an independent origin of complex multicellularity.</title>
        <authorList>
            <consortium name="DOE Joint Genome Institute"/>
            <person name="Krizsan K."/>
            <person name="Almasi E."/>
            <person name="Merenyi Z."/>
            <person name="Sahu N."/>
            <person name="Viragh M."/>
            <person name="Koszo T."/>
            <person name="Mondo S."/>
            <person name="Kiss B."/>
            <person name="Balint B."/>
            <person name="Kues U."/>
            <person name="Barry K."/>
            <person name="Hegedus J.C."/>
            <person name="Henrissat B."/>
            <person name="Johnson J."/>
            <person name="Lipzen A."/>
            <person name="Ohm R."/>
            <person name="Nagy I."/>
            <person name="Pangilinan J."/>
            <person name="Yan J."/>
            <person name="Xiong Y."/>
            <person name="Grigoriev I.V."/>
            <person name="Hibbett D.S."/>
            <person name="Nagy L.G."/>
        </authorList>
    </citation>
    <scope>NUCLEOTIDE SEQUENCE [LARGE SCALE GENOMIC DNA]</scope>
    <source>
        <strain evidence="2 3">SZMC22713</strain>
    </source>
</reference>
<keyword evidence="3" id="KW-1185">Reference proteome</keyword>
<dbReference type="VEuPathDB" id="FungiDB:BD410DRAFT_834336"/>
<dbReference type="EMBL" id="ML170156">
    <property type="protein sequence ID" value="TDL30154.1"/>
    <property type="molecule type" value="Genomic_DNA"/>
</dbReference>
<evidence type="ECO:0000313" key="2">
    <source>
        <dbReference type="EMBL" id="TDL30154.1"/>
    </source>
</evidence>
<name>A0A4R5XG53_9AGAM</name>
<organism evidence="2 3">
    <name type="scientific">Rickenella mellea</name>
    <dbReference type="NCBI Taxonomy" id="50990"/>
    <lineage>
        <taxon>Eukaryota</taxon>
        <taxon>Fungi</taxon>
        <taxon>Dikarya</taxon>
        <taxon>Basidiomycota</taxon>
        <taxon>Agaricomycotina</taxon>
        <taxon>Agaricomycetes</taxon>
        <taxon>Hymenochaetales</taxon>
        <taxon>Rickenellaceae</taxon>
        <taxon>Rickenella</taxon>
    </lineage>
</organism>